<accession>I7A3V5</accession>
<sequence length="133" mass="15520">MSEARKPTILIVEDDYENQKFLQLFLKRKFEVEVCDSAETFYEKMKEKKIDIILMDISLRGKKDGLQLTKELRESEEYKNMPIVGLSAHVFQRDKDNAYNAGVDIFLTKPIQNSVLMETLIKTLEKKTGIKIE</sequence>
<dbReference type="PANTHER" id="PTHR44591:SF3">
    <property type="entry name" value="RESPONSE REGULATORY DOMAIN-CONTAINING PROTEIN"/>
    <property type="match status" value="1"/>
</dbReference>
<feature type="modified residue" description="4-aspartylphosphate" evidence="2">
    <location>
        <position position="56"/>
    </location>
</feature>
<dbReference type="Proteomes" id="UP000009011">
    <property type="component" value="Chromosome"/>
</dbReference>
<evidence type="ECO:0000313" key="5">
    <source>
        <dbReference type="Proteomes" id="UP000009011"/>
    </source>
</evidence>
<evidence type="ECO:0000259" key="3">
    <source>
        <dbReference type="PROSITE" id="PS50110"/>
    </source>
</evidence>
<evidence type="ECO:0000256" key="1">
    <source>
        <dbReference type="ARBA" id="ARBA00022553"/>
    </source>
</evidence>
<dbReference type="InterPro" id="IPR050595">
    <property type="entry name" value="Bact_response_regulator"/>
</dbReference>
<keyword evidence="1 2" id="KW-0597">Phosphoprotein</keyword>
<dbReference type="PANTHER" id="PTHR44591">
    <property type="entry name" value="STRESS RESPONSE REGULATOR PROTEIN 1"/>
    <property type="match status" value="1"/>
</dbReference>
<dbReference type="InterPro" id="IPR001789">
    <property type="entry name" value="Sig_transdc_resp-reg_receiver"/>
</dbReference>
<dbReference type="GO" id="GO:0000160">
    <property type="term" value="P:phosphorelay signal transduction system"/>
    <property type="evidence" value="ECO:0007669"/>
    <property type="project" value="InterPro"/>
</dbReference>
<dbReference type="RefSeq" id="WP_014856006.1">
    <property type="nucleotide sequence ID" value="NC_018178.1"/>
</dbReference>
<dbReference type="eggNOG" id="COG0745">
    <property type="taxonomic scope" value="Bacteria"/>
</dbReference>
<feature type="domain" description="Response regulatory" evidence="3">
    <location>
        <begin position="8"/>
        <end position="124"/>
    </location>
</feature>
<gene>
    <name evidence="4" type="ordered locus">MROS_1334</name>
</gene>
<reference evidence="4 5" key="1">
    <citation type="journal article" date="2013" name="PLoS ONE">
        <title>Genomic analysis of Melioribacter roseus, facultatively anaerobic organotrophic bacterium representing a novel deep lineage within Bacteriodetes/Chlorobi group.</title>
        <authorList>
            <person name="Kadnikov V.V."/>
            <person name="Mardanov A.V."/>
            <person name="Podosokorskaya O.A."/>
            <person name="Gavrilov S.N."/>
            <person name="Kublanov I.V."/>
            <person name="Beletsky A.V."/>
            <person name="Bonch-Osmolovskaya E.A."/>
            <person name="Ravin N.V."/>
        </authorList>
    </citation>
    <scope>NUCLEOTIDE SEQUENCE [LARGE SCALE GENOMIC DNA]</scope>
    <source>
        <strain evidence="5">JCM 17771 / P3M-2</strain>
    </source>
</reference>
<proteinExistence type="predicted"/>
<dbReference type="Gene3D" id="3.40.50.2300">
    <property type="match status" value="1"/>
</dbReference>
<keyword evidence="5" id="KW-1185">Reference proteome</keyword>
<evidence type="ECO:0000256" key="2">
    <source>
        <dbReference type="PROSITE-ProRule" id="PRU00169"/>
    </source>
</evidence>
<dbReference type="SUPFAM" id="SSF52172">
    <property type="entry name" value="CheY-like"/>
    <property type="match status" value="1"/>
</dbReference>
<evidence type="ECO:0000313" key="4">
    <source>
        <dbReference type="EMBL" id="AFN74571.1"/>
    </source>
</evidence>
<protein>
    <submittedName>
        <fullName evidence="4">Response regulator receiver domain protein</fullName>
    </submittedName>
</protein>
<dbReference type="CDD" id="cd17546">
    <property type="entry name" value="REC_hyHK_CKI1_RcsC-like"/>
    <property type="match status" value="1"/>
</dbReference>
<dbReference type="STRING" id="1191523.MROS_1334"/>
<dbReference type="SMART" id="SM00448">
    <property type="entry name" value="REC"/>
    <property type="match status" value="1"/>
</dbReference>
<dbReference type="InterPro" id="IPR011006">
    <property type="entry name" value="CheY-like_superfamily"/>
</dbReference>
<dbReference type="KEGG" id="mro:MROS_1334"/>
<dbReference type="AlphaFoldDB" id="I7A3V5"/>
<dbReference type="PROSITE" id="PS50110">
    <property type="entry name" value="RESPONSE_REGULATORY"/>
    <property type="match status" value="1"/>
</dbReference>
<organism evidence="4 5">
    <name type="scientific">Melioribacter roseus (strain DSM 23840 / JCM 17771 / VKM B-2668 / P3M-2)</name>
    <dbReference type="NCBI Taxonomy" id="1191523"/>
    <lineage>
        <taxon>Bacteria</taxon>
        <taxon>Pseudomonadati</taxon>
        <taxon>Ignavibacteriota</taxon>
        <taxon>Ignavibacteria</taxon>
        <taxon>Ignavibacteriales</taxon>
        <taxon>Melioribacteraceae</taxon>
        <taxon>Melioribacter</taxon>
    </lineage>
</organism>
<dbReference type="EMBL" id="CP003557">
    <property type="protein sequence ID" value="AFN74571.1"/>
    <property type="molecule type" value="Genomic_DNA"/>
</dbReference>
<dbReference type="OrthoDB" id="2962330at2"/>
<name>I7A3V5_MELRP</name>
<dbReference type="HOGENOM" id="CLU_000445_69_12_10"/>
<dbReference type="Pfam" id="PF00072">
    <property type="entry name" value="Response_reg"/>
    <property type="match status" value="1"/>
</dbReference>